<proteinExistence type="predicted"/>
<dbReference type="SUPFAM" id="SSF53474">
    <property type="entry name" value="alpha/beta-Hydrolases"/>
    <property type="match status" value="1"/>
</dbReference>
<protein>
    <submittedName>
        <fullName evidence="1">Alpha/beta hydrolase</fullName>
    </submittedName>
</protein>
<dbReference type="EMBL" id="JAGQLH010000010">
    <property type="protein sequence ID" value="MCA9385266.1"/>
    <property type="molecule type" value="Genomic_DNA"/>
</dbReference>
<dbReference type="GO" id="GO:0016787">
    <property type="term" value="F:hydrolase activity"/>
    <property type="evidence" value="ECO:0007669"/>
    <property type="project" value="UniProtKB-KW"/>
</dbReference>
<dbReference type="Pfam" id="PF08538">
    <property type="entry name" value="DUF1749"/>
    <property type="match status" value="1"/>
</dbReference>
<dbReference type="InterPro" id="IPR029058">
    <property type="entry name" value="AB_hydrolase_fold"/>
</dbReference>
<name>A0A955L7W4_9BACT</name>
<dbReference type="Gene3D" id="3.40.50.1820">
    <property type="entry name" value="alpha/beta hydrolase"/>
    <property type="match status" value="1"/>
</dbReference>
<organism evidence="1 2">
    <name type="scientific">Candidatus Dojkabacteria bacterium</name>
    <dbReference type="NCBI Taxonomy" id="2099670"/>
    <lineage>
        <taxon>Bacteria</taxon>
        <taxon>Candidatus Dojkabacteria</taxon>
    </lineage>
</organism>
<dbReference type="AlphaFoldDB" id="A0A955L7W4"/>
<evidence type="ECO:0000313" key="1">
    <source>
        <dbReference type="EMBL" id="MCA9385266.1"/>
    </source>
</evidence>
<dbReference type="InterPro" id="IPR013744">
    <property type="entry name" value="SidJ"/>
</dbReference>
<reference evidence="1" key="2">
    <citation type="journal article" date="2021" name="Microbiome">
        <title>Successional dynamics and alternative stable states in a saline activated sludge microbial community over 9 years.</title>
        <authorList>
            <person name="Wang Y."/>
            <person name="Ye J."/>
            <person name="Ju F."/>
            <person name="Liu L."/>
            <person name="Boyd J.A."/>
            <person name="Deng Y."/>
            <person name="Parks D.H."/>
            <person name="Jiang X."/>
            <person name="Yin X."/>
            <person name="Woodcroft B.J."/>
            <person name="Tyson G.W."/>
            <person name="Hugenholtz P."/>
            <person name="Polz M.F."/>
            <person name="Zhang T."/>
        </authorList>
    </citation>
    <scope>NUCLEOTIDE SEQUENCE</scope>
    <source>
        <strain evidence="1">HKST-UBA11</strain>
    </source>
</reference>
<dbReference type="Proteomes" id="UP000754563">
    <property type="component" value="Unassembled WGS sequence"/>
</dbReference>
<evidence type="ECO:0000313" key="2">
    <source>
        <dbReference type="Proteomes" id="UP000754563"/>
    </source>
</evidence>
<keyword evidence="1" id="KW-0378">Hydrolase</keyword>
<sequence length="305" mass="34317">MKTSLIEFTTTDDLTLPGLLYEPPKNTKKIIIWLHGCGSTSIFYSVERMNTLAHVFENNDIAFLAFNNRGAHIAKSLYRHKGSFDEERIMMGTAYEKINDSLHDIEGAIAYAQSIGYEEIYLAGHSSGANKICTYNTLVSNSPVLGYILVGSGDDVGIYYSILGKKGFESARKKAKTQIESGNGEKLVPKYMYDGIYTYQGFYDITDPDGHYNTFPFTEYFENLNLSKTQPLFNDFKKITKPTLVLYGSLEEWVYKSPEDAIAVMKKFSNNAKNFSYEIVNDADHGFSGKSKELGNALVSWLLKN</sequence>
<reference evidence="1" key="1">
    <citation type="submission" date="2020-04" db="EMBL/GenBank/DDBJ databases">
        <authorList>
            <person name="Zhang T."/>
        </authorList>
    </citation>
    <scope>NUCLEOTIDE SEQUENCE</scope>
    <source>
        <strain evidence="1">HKST-UBA11</strain>
    </source>
</reference>
<comment type="caution">
    <text evidence="1">The sequence shown here is derived from an EMBL/GenBank/DDBJ whole genome shotgun (WGS) entry which is preliminary data.</text>
</comment>
<gene>
    <name evidence="1" type="ORF">KC717_01320</name>
</gene>
<accession>A0A955L7W4</accession>